<name>A0A7L7L7R5_9BACT</name>
<dbReference type="AlphaFoldDB" id="A0A7L7L7R5"/>
<keyword evidence="2" id="KW-1185">Reference proteome</keyword>
<sequence length="343" mass="40302">MSSNKKAYNAETILQNKIFKRRRIIIERKRKGYLFSKRKTKISSVIKEVIFAPEDFRFIDNPELCLNFFNSLRSKDKCSIVEGKRKFRISLSRVKEIDFATISILKCIFEEAKFYGISFEGTYPRNEDCKKSLLESGFLNRVSEDEAKEIQIKSKGNYFSLEKKQGKLTLKDFENFENISIDAYEYVSGKEGFSDEIITMLKEIGGNAIEWSNSYNQQWQIGVYKDNGKVIFNVTDLGRGILDTLYVSQKLKLVDLFFFRDNLEILNRAFERKYGSLSQEINRNRGLPSIKKIFEDNKISNLLVCTNDVYLNFQLPSKSHMFKRGNFKFYGTFYQWEYDQNCI</sequence>
<dbReference type="RefSeq" id="WP_182416019.1">
    <property type="nucleotide sequence ID" value="NZ_CP055153.1"/>
</dbReference>
<dbReference type="Proteomes" id="UP000514509">
    <property type="component" value="Chromosome"/>
</dbReference>
<proteinExistence type="predicted"/>
<gene>
    <name evidence="1" type="ORF">HUW48_12675</name>
</gene>
<reference evidence="1 2" key="1">
    <citation type="submission" date="2020-08" db="EMBL/GenBank/DDBJ databases">
        <title>Adhaeribacter dokdonensis sp. nov., isolated from the rhizosphere of Elymus tsukushiensis, a plant native to the Dokdo Islands, Republic of Korea.</title>
        <authorList>
            <person name="Ghim S.Y."/>
        </authorList>
    </citation>
    <scope>NUCLEOTIDE SEQUENCE [LARGE SCALE GENOMIC DNA]</scope>
    <source>
        <strain evidence="1 2">KUDC8001</strain>
    </source>
</reference>
<protein>
    <submittedName>
        <fullName evidence="1">Uncharacterized protein</fullName>
    </submittedName>
</protein>
<accession>A0A7L7L7R5</accession>
<evidence type="ECO:0000313" key="2">
    <source>
        <dbReference type="Proteomes" id="UP000514509"/>
    </source>
</evidence>
<dbReference type="KEGG" id="add:HUW48_12675"/>
<organism evidence="1 2">
    <name type="scientific">Adhaeribacter radiodurans</name>
    <dbReference type="NCBI Taxonomy" id="2745197"/>
    <lineage>
        <taxon>Bacteria</taxon>
        <taxon>Pseudomonadati</taxon>
        <taxon>Bacteroidota</taxon>
        <taxon>Cytophagia</taxon>
        <taxon>Cytophagales</taxon>
        <taxon>Hymenobacteraceae</taxon>
        <taxon>Adhaeribacter</taxon>
    </lineage>
</organism>
<dbReference type="EMBL" id="CP055153">
    <property type="protein sequence ID" value="QMU28838.1"/>
    <property type="molecule type" value="Genomic_DNA"/>
</dbReference>
<evidence type="ECO:0000313" key="1">
    <source>
        <dbReference type="EMBL" id="QMU28838.1"/>
    </source>
</evidence>